<gene>
    <name evidence="1" type="ORF">MarbSA_10290</name>
</gene>
<protein>
    <submittedName>
        <fullName evidence="1">Transcriptional regulator</fullName>
    </submittedName>
</protein>
<proteinExistence type="predicted"/>
<sequence length="203" mass="23859">MIGDNFNNKKNNKGNFGTNTKEFISDNDLNNFNAPNPYNITDNSNQFNNVDMEDILDVMGCRTRREIINLLREEPRFVSEISQELEIGQKAIIEHLRAMEEIGILESSFKKIVRGRPRKYYDMPHDFTINITITENSFDVNISEDILNLKQLPSGDEWSKLLDIEKRIDQGHWEAVEELKSQIRLYENLKNRAEYILERTQME</sequence>
<organism evidence="1 2">
    <name type="scientific">Methanobrevibacter arboriphilus</name>
    <dbReference type="NCBI Taxonomy" id="39441"/>
    <lineage>
        <taxon>Archaea</taxon>
        <taxon>Methanobacteriati</taxon>
        <taxon>Methanobacteriota</taxon>
        <taxon>Methanomada group</taxon>
        <taxon>Methanobacteria</taxon>
        <taxon>Methanobacteriales</taxon>
        <taxon>Methanobacteriaceae</taxon>
        <taxon>Methanobrevibacter</taxon>
    </lineage>
</organism>
<dbReference type="Proteomes" id="UP000825015">
    <property type="component" value="Chromosome"/>
</dbReference>
<reference evidence="1" key="1">
    <citation type="submission" date="2019-06" db="EMBL/GenBank/DDBJ databases">
        <title>Complete genome sequence of Methanobrevibacter arboriphilus strain SA.</title>
        <authorList>
            <person name="Asakawa S."/>
        </authorList>
    </citation>
    <scope>NUCLEOTIDE SEQUENCE</scope>
    <source>
        <strain evidence="1">SA</strain>
    </source>
</reference>
<evidence type="ECO:0000313" key="2">
    <source>
        <dbReference type="Proteomes" id="UP000825015"/>
    </source>
</evidence>
<keyword evidence="2" id="KW-1185">Reference proteome</keyword>
<accession>A0ACA8R3E3</accession>
<dbReference type="EMBL" id="AP019779">
    <property type="protein sequence ID" value="BBL61989.1"/>
    <property type="molecule type" value="Genomic_DNA"/>
</dbReference>
<evidence type="ECO:0000313" key="1">
    <source>
        <dbReference type="EMBL" id="BBL61989.1"/>
    </source>
</evidence>
<name>A0ACA8R3E3_METAZ</name>